<name>A0A6C0BP96_9ZZZZ</name>
<evidence type="ECO:0000313" key="2">
    <source>
        <dbReference type="EMBL" id="QHS93208.1"/>
    </source>
</evidence>
<proteinExistence type="predicted"/>
<keyword evidence="1" id="KW-0812">Transmembrane</keyword>
<reference evidence="2" key="1">
    <citation type="journal article" date="2020" name="Nature">
        <title>Giant virus diversity and host interactions through global metagenomics.</title>
        <authorList>
            <person name="Schulz F."/>
            <person name="Roux S."/>
            <person name="Paez-Espino D."/>
            <person name="Jungbluth S."/>
            <person name="Walsh D.A."/>
            <person name="Denef V.J."/>
            <person name="McMahon K.D."/>
            <person name="Konstantinidis K.T."/>
            <person name="Eloe-Fadrosh E.A."/>
            <person name="Kyrpides N.C."/>
            <person name="Woyke T."/>
        </authorList>
    </citation>
    <scope>NUCLEOTIDE SEQUENCE</scope>
    <source>
        <strain evidence="2">GVMAG-M-3300017989-17</strain>
    </source>
</reference>
<feature type="transmembrane region" description="Helical" evidence="1">
    <location>
        <begin position="12"/>
        <end position="30"/>
    </location>
</feature>
<organism evidence="2">
    <name type="scientific">viral metagenome</name>
    <dbReference type="NCBI Taxonomy" id="1070528"/>
    <lineage>
        <taxon>unclassified sequences</taxon>
        <taxon>metagenomes</taxon>
        <taxon>organismal metagenomes</taxon>
    </lineage>
</organism>
<dbReference type="EMBL" id="MN739201">
    <property type="protein sequence ID" value="QHS93208.1"/>
    <property type="molecule type" value="Genomic_DNA"/>
</dbReference>
<dbReference type="AlphaFoldDB" id="A0A6C0BP96"/>
<protein>
    <submittedName>
        <fullName evidence="2">Uncharacterized protein</fullName>
    </submittedName>
</protein>
<accession>A0A6C0BP96</accession>
<sequence>MTTTTGQKIGGMLLGVVALLGAILLVQWGYGKVAGGPSTVGGMNVQDDDVKAPCTAATLPAHVSGCGCPSAPSDAKASRDDLFPGSYTTFGYNHVACEANPRNQRC</sequence>
<keyword evidence="1" id="KW-0472">Membrane</keyword>
<evidence type="ECO:0000256" key="1">
    <source>
        <dbReference type="SAM" id="Phobius"/>
    </source>
</evidence>
<keyword evidence="1" id="KW-1133">Transmembrane helix</keyword>